<evidence type="ECO:0000313" key="9">
    <source>
        <dbReference type="EMBL" id="WFD38135.1"/>
    </source>
</evidence>
<comment type="similarity">
    <text evidence="3">Belongs to the TRAPP small subunits family. BET3 subfamily.</text>
</comment>
<protein>
    <recommendedName>
        <fullName evidence="11">Trafficking protein particle complex subunit BET3</fullName>
    </recommendedName>
</protein>
<keyword evidence="4" id="KW-0813">Transport</keyword>
<dbReference type="Gene3D" id="3.30.1380.20">
    <property type="entry name" value="Trafficking protein particle complex subunit 3"/>
    <property type="match status" value="1"/>
</dbReference>
<reference evidence="9" key="1">
    <citation type="submission" date="2023-03" db="EMBL/GenBank/DDBJ databases">
        <title>Mating type loci evolution in Malassezia.</title>
        <authorList>
            <person name="Coelho M.A."/>
        </authorList>
    </citation>
    <scope>NUCLEOTIDE SEQUENCE</scope>
    <source>
        <strain evidence="9">CBS 9431</strain>
    </source>
</reference>
<dbReference type="EMBL" id="CP119958">
    <property type="protein sequence ID" value="WFD38135.1"/>
    <property type="molecule type" value="Genomic_DNA"/>
</dbReference>
<dbReference type="InterPro" id="IPR024096">
    <property type="entry name" value="NO_sig/Golgi_transp_ligand-bd"/>
</dbReference>
<dbReference type="InterPro" id="IPR016721">
    <property type="entry name" value="Bet3"/>
</dbReference>
<feature type="region of interest" description="Disordered" evidence="8">
    <location>
        <begin position="106"/>
        <end position="137"/>
    </location>
</feature>
<keyword evidence="6" id="KW-0931">ER-Golgi transport</keyword>
<keyword evidence="10" id="KW-1185">Reference proteome</keyword>
<keyword evidence="5" id="KW-0256">Endoplasmic reticulum</keyword>
<dbReference type="Pfam" id="PF04051">
    <property type="entry name" value="TRAPP"/>
    <property type="match status" value="1"/>
</dbReference>
<dbReference type="CDD" id="cd14942">
    <property type="entry name" value="TRAPPC3_bet3"/>
    <property type="match status" value="1"/>
</dbReference>
<evidence type="ECO:0000256" key="2">
    <source>
        <dbReference type="ARBA" id="ARBA00004240"/>
    </source>
</evidence>
<proteinExistence type="inferred from homology"/>
<evidence type="ECO:0008006" key="11">
    <source>
        <dbReference type="Google" id="ProtNLM"/>
    </source>
</evidence>
<dbReference type="SUPFAM" id="SSF111126">
    <property type="entry name" value="Ligand-binding domain in the NO signalling and Golgi transport"/>
    <property type="match status" value="2"/>
</dbReference>
<dbReference type="RefSeq" id="XP_060121032.1">
    <property type="nucleotide sequence ID" value="XM_060265049.1"/>
</dbReference>
<keyword evidence="7" id="KW-0333">Golgi apparatus</keyword>
<dbReference type="Proteomes" id="UP001217754">
    <property type="component" value="Chromosome 1"/>
</dbReference>
<evidence type="ECO:0000256" key="7">
    <source>
        <dbReference type="ARBA" id="ARBA00023034"/>
    </source>
</evidence>
<evidence type="ECO:0000256" key="1">
    <source>
        <dbReference type="ARBA" id="ARBA00004222"/>
    </source>
</evidence>
<dbReference type="PIRSF" id="PIRSF018293">
    <property type="entry name" value="TRAPP_I_complex_Bet3"/>
    <property type="match status" value="1"/>
</dbReference>
<evidence type="ECO:0000256" key="8">
    <source>
        <dbReference type="SAM" id="MobiDB-lite"/>
    </source>
</evidence>
<dbReference type="PANTHER" id="PTHR13048">
    <property type="entry name" value="TRAFFICKING PROTEIN PARTICLE COMPLEX SUBUNIT 3"/>
    <property type="match status" value="1"/>
</dbReference>
<dbReference type="InterPro" id="IPR007194">
    <property type="entry name" value="TRAPP_component"/>
</dbReference>
<evidence type="ECO:0000256" key="5">
    <source>
        <dbReference type="ARBA" id="ARBA00022824"/>
    </source>
</evidence>
<evidence type="ECO:0000256" key="3">
    <source>
        <dbReference type="ARBA" id="ARBA00006218"/>
    </source>
</evidence>
<accession>A0AAF0EZX2</accession>
<dbReference type="GeneID" id="85224732"/>
<gene>
    <name evidence="9" type="ORF">MJAP1_001083</name>
</gene>
<evidence type="ECO:0000256" key="6">
    <source>
        <dbReference type="ARBA" id="ARBA00022892"/>
    </source>
</evidence>
<comment type="subcellular location">
    <subcellularLocation>
        <location evidence="2">Endoplasmic reticulum</location>
    </subcellularLocation>
    <subcellularLocation>
        <location evidence="1">Golgi apparatus</location>
        <location evidence="1">cis-Golgi network</location>
    </subcellularLocation>
</comment>
<dbReference type="GO" id="GO:0005783">
    <property type="term" value="C:endoplasmic reticulum"/>
    <property type="evidence" value="ECO:0007669"/>
    <property type="project" value="UniProtKB-SubCell"/>
</dbReference>
<dbReference type="GO" id="GO:0030008">
    <property type="term" value="C:TRAPP complex"/>
    <property type="evidence" value="ECO:0007669"/>
    <property type="project" value="InterPro"/>
</dbReference>
<name>A0AAF0EZX2_9BASI</name>
<evidence type="ECO:0000313" key="10">
    <source>
        <dbReference type="Proteomes" id="UP001217754"/>
    </source>
</evidence>
<sequence>MASAKQYKTLGEDLWRQNTDKVNSELFTLTYGALVVQLIKDYEDYEQVNIQLEKMGYNIGTRLIEDFLARSNLPRCTDMRDVAEAVSKVGFKMFLNIVPTVTFGQGGSTAPGQSAEANPGTPQASAPPPASDAAAPGSKEFSLILAENPLAEFVELPPEVLRGGLWYSNVLAGVLRGALEMVQIQTQVTFESDTLRGDETTELRVRLIRYLDEEAPPADD</sequence>
<dbReference type="GO" id="GO:0048193">
    <property type="term" value="P:Golgi vesicle transport"/>
    <property type="evidence" value="ECO:0007669"/>
    <property type="project" value="InterPro"/>
</dbReference>
<dbReference type="AlphaFoldDB" id="A0AAF0EZX2"/>
<evidence type="ECO:0000256" key="4">
    <source>
        <dbReference type="ARBA" id="ARBA00022448"/>
    </source>
</evidence>
<dbReference type="GO" id="GO:0005794">
    <property type="term" value="C:Golgi apparatus"/>
    <property type="evidence" value="ECO:0007669"/>
    <property type="project" value="UniProtKB-SubCell"/>
</dbReference>
<organism evidence="9 10">
    <name type="scientific">Malassezia japonica</name>
    <dbReference type="NCBI Taxonomy" id="223818"/>
    <lineage>
        <taxon>Eukaryota</taxon>
        <taxon>Fungi</taxon>
        <taxon>Dikarya</taxon>
        <taxon>Basidiomycota</taxon>
        <taxon>Ustilaginomycotina</taxon>
        <taxon>Malasseziomycetes</taxon>
        <taxon>Malasseziales</taxon>
        <taxon>Malasseziaceae</taxon>
        <taxon>Malassezia</taxon>
    </lineage>
</organism>